<name>A0A5S9QWW2_9GAMM</name>
<dbReference type="PANTHER" id="PTHR13096:SF8">
    <property type="entry name" value="RIBOSOMAL OXYGENASE 1"/>
    <property type="match status" value="1"/>
</dbReference>
<sequence length="332" mass="37797">MTLLFPKTLDDLLCPVGQETFFTDYYGIKPLHIDAINTQCKGAGIRIEELFDFCECYPAKKGKRYNLCKQGKKIPESVIKAISHSDTRQWLRTHIQQQWSLIFNDVCTSYYPMHLLMHELADTLSSKAWVNAYYSPASANCLSLHSDDHDVIVWQTQGKKRWKVYSPEPEPESLALLDIELSEGQMLYIPESFPHYAESSTDASSLHFTIGFFSNASKSQELRNKMMPVKVQSEVDGHHIARILPTISPESHFSKVSAIEDVVQEKNRIIVRINREILPLKKSYRTSIEQIMDSTEVFSCLSLSPNVDDGVDRLALIKCLFAAGHLKYEATS</sequence>
<keyword evidence="5" id="KW-0687">Ribonucleoprotein</keyword>
<comment type="cofactor">
    <cofactor evidence="1">
        <name>Fe(2+)</name>
        <dbReference type="ChEBI" id="CHEBI:29033"/>
    </cofactor>
</comment>
<keyword evidence="5" id="KW-0689">Ribosomal protein</keyword>
<protein>
    <submittedName>
        <fullName evidence="5">50S ribosomal protein L16 3-hydroxylase</fullName>
        <ecNumber evidence="5">1.14.11.47</ecNumber>
    </submittedName>
</protein>
<dbReference type="InterPro" id="IPR039994">
    <property type="entry name" value="NO66-like"/>
</dbReference>
<dbReference type="AlphaFoldDB" id="A0A5S9QWW2"/>
<evidence type="ECO:0000313" key="6">
    <source>
        <dbReference type="Proteomes" id="UP000441399"/>
    </source>
</evidence>
<keyword evidence="5" id="KW-0560">Oxidoreductase</keyword>
<keyword evidence="2" id="KW-0479">Metal-binding</keyword>
<dbReference type="EMBL" id="CACSIO010000045">
    <property type="protein sequence ID" value="CAA0123026.1"/>
    <property type="molecule type" value="Genomic_DNA"/>
</dbReference>
<evidence type="ECO:0000313" key="5">
    <source>
        <dbReference type="EMBL" id="CAA0123026.1"/>
    </source>
</evidence>
<reference evidence="5 6" key="1">
    <citation type="submission" date="2019-11" db="EMBL/GenBank/DDBJ databases">
        <authorList>
            <person name="Holert J."/>
        </authorList>
    </citation>
    <scope>NUCLEOTIDE SEQUENCE [LARGE SCALE GENOMIC DNA]</scope>
    <source>
        <strain evidence="5">SB11_3</strain>
    </source>
</reference>
<organism evidence="5 6">
    <name type="scientific">BD1-7 clade bacterium</name>
    <dbReference type="NCBI Taxonomy" id="2029982"/>
    <lineage>
        <taxon>Bacteria</taxon>
        <taxon>Pseudomonadati</taxon>
        <taxon>Pseudomonadota</taxon>
        <taxon>Gammaproteobacteria</taxon>
        <taxon>Cellvibrionales</taxon>
        <taxon>Spongiibacteraceae</taxon>
        <taxon>BD1-7 clade</taxon>
    </lineage>
</organism>
<gene>
    <name evidence="5" type="primary">roxA_1</name>
    <name evidence="5" type="ORF">OPDIPICF_02759</name>
</gene>
<evidence type="ECO:0000256" key="1">
    <source>
        <dbReference type="ARBA" id="ARBA00001954"/>
    </source>
</evidence>
<feature type="domain" description="JmjC" evidence="4">
    <location>
        <begin position="63"/>
        <end position="229"/>
    </location>
</feature>
<dbReference type="EC" id="1.14.11.47" evidence="5"/>
<dbReference type="Pfam" id="PF08007">
    <property type="entry name" value="JmjC_2"/>
    <property type="match status" value="1"/>
</dbReference>
<dbReference type="Gene3D" id="2.60.120.650">
    <property type="entry name" value="Cupin"/>
    <property type="match status" value="1"/>
</dbReference>
<dbReference type="Proteomes" id="UP000441399">
    <property type="component" value="Unassembled WGS sequence"/>
</dbReference>
<dbReference type="OrthoDB" id="479699at2"/>
<dbReference type="GO" id="GO:0005840">
    <property type="term" value="C:ribosome"/>
    <property type="evidence" value="ECO:0007669"/>
    <property type="project" value="UniProtKB-KW"/>
</dbReference>
<keyword evidence="6" id="KW-1185">Reference proteome</keyword>
<dbReference type="GO" id="GO:0016491">
    <property type="term" value="F:oxidoreductase activity"/>
    <property type="evidence" value="ECO:0007669"/>
    <property type="project" value="UniProtKB-KW"/>
</dbReference>
<evidence type="ECO:0000259" key="4">
    <source>
        <dbReference type="PROSITE" id="PS51184"/>
    </source>
</evidence>
<accession>A0A5S9QWW2</accession>
<dbReference type="SUPFAM" id="SSF51197">
    <property type="entry name" value="Clavaminate synthase-like"/>
    <property type="match status" value="1"/>
</dbReference>
<dbReference type="PROSITE" id="PS51184">
    <property type="entry name" value="JMJC"/>
    <property type="match status" value="1"/>
</dbReference>
<dbReference type="PANTHER" id="PTHR13096">
    <property type="entry name" value="MINA53 MYC INDUCED NUCLEAR ANTIGEN"/>
    <property type="match status" value="1"/>
</dbReference>
<keyword evidence="3" id="KW-0408">Iron</keyword>
<evidence type="ECO:0000256" key="2">
    <source>
        <dbReference type="ARBA" id="ARBA00022723"/>
    </source>
</evidence>
<evidence type="ECO:0000256" key="3">
    <source>
        <dbReference type="ARBA" id="ARBA00023004"/>
    </source>
</evidence>
<proteinExistence type="predicted"/>
<dbReference type="GO" id="GO:0046872">
    <property type="term" value="F:metal ion binding"/>
    <property type="evidence" value="ECO:0007669"/>
    <property type="project" value="UniProtKB-KW"/>
</dbReference>
<dbReference type="InterPro" id="IPR003347">
    <property type="entry name" value="JmjC_dom"/>
</dbReference>